<dbReference type="Proteomes" id="UP000235392">
    <property type="component" value="Unassembled WGS sequence"/>
</dbReference>
<dbReference type="Proteomes" id="UP000235388">
    <property type="component" value="Unassembled WGS sequence"/>
</dbReference>
<dbReference type="EMBL" id="PGCJ01000124">
    <property type="protein sequence ID" value="PLW45847.1"/>
    <property type="molecule type" value="Genomic_DNA"/>
</dbReference>
<evidence type="ECO:0000313" key="5">
    <source>
        <dbReference type="EMBL" id="PLW45847.1"/>
    </source>
</evidence>
<dbReference type="EMBL" id="PGCI01000056">
    <property type="protein sequence ID" value="PLW44591.1"/>
    <property type="molecule type" value="Genomic_DNA"/>
</dbReference>
<evidence type="ECO:0000313" key="2">
    <source>
        <dbReference type="EMBL" id="PLW14201.1"/>
    </source>
</evidence>
<dbReference type="EMBL" id="PGCI01000744">
    <property type="protein sequence ID" value="PLW17825.1"/>
    <property type="molecule type" value="Genomic_DNA"/>
</dbReference>
<dbReference type="EMBL" id="PGCJ01000927">
    <property type="protein sequence ID" value="PLW14201.1"/>
    <property type="molecule type" value="Genomic_DNA"/>
</dbReference>
<comment type="caution">
    <text evidence="3">The sequence shown here is derived from an EMBL/GenBank/DDBJ whole genome shotgun (WGS) entry which is preliminary data.</text>
</comment>
<keyword evidence="6" id="KW-1185">Reference proteome</keyword>
<feature type="compositionally biased region" description="Polar residues" evidence="1">
    <location>
        <begin position="69"/>
        <end position="87"/>
    </location>
</feature>
<reference evidence="6 7" key="1">
    <citation type="submission" date="2017-11" db="EMBL/GenBank/DDBJ databases">
        <title>De novo assembly and phasing of dikaryotic genomes from two isolates of Puccinia coronata f. sp. avenae, the causal agent of oat crown rust.</title>
        <authorList>
            <person name="Miller M.E."/>
            <person name="Zhang Y."/>
            <person name="Omidvar V."/>
            <person name="Sperschneider J."/>
            <person name="Schwessinger B."/>
            <person name="Raley C."/>
            <person name="Palmer J.M."/>
            <person name="Garnica D."/>
            <person name="Upadhyaya N."/>
            <person name="Rathjen J."/>
            <person name="Taylor J.M."/>
            <person name="Park R.F."/>
            <person name="Dodds P.N."/>
            <person name="Hirsch C.D."/>
            <person name="Kianian S.F."/>
            <person name="Figueroa M."/>
        </authorList>
    </citation>
    <scope>NUCLEOTIDE SEQUENCE [LARGE SCALE GENOMIC DNA]</scope>
    <source>
        <strain evidence="2">12NC29</strain>
        <strain evidence="3">12SD80</strain>
    </source>
</reference>
<sequence>MACLDPEQPAPTPVNEPNPDSSEDCLYEISKEVPEDSPVEEDKLPPLPIDPNPVKGYAYVPQYEKAPKNISSNLDPTNIIKGSQQHRANAATLPPTH</sequence>
<protein>
    <submittedName>
        <fullName evidence="3">Uncharacterized protein</fullName>
    </submittedName>
</protein>
<feature type="compositionally biased region" description="Basic and acidic residues" evidence="1">
    <location>
        <begin position="29"/>
        <end position="44"/>
    </location>
</feature>
<gene>
    <name evidence="5" type="ORF">PCANC_10091</name>
    <name evidence="2" type="ORF">PCANC_17838</name>
    <name evidence="4" type="ORF">PCASD_05172</name>
    <name evidence="3" type="ORF">PCASD_19224</name>
</gene>
<evidence type="ECO:0000313" key="3">
    <source>
        <dbReference type="EMBL" id="PLW17825.1"/>
    </source>
</evidence>
<evidence type="ECO:0000313" key="6">
    <source>
        <dbReference type="Proteomes" id="UP000235388"/>
    </source>
</evidence>
<dbReference type="AlphaFoldDB" id="A0A2N5SX69"/>
<evidence type="ECO:0000313" key="4">
    <source>
        <dbReference type="EMBL" id="PLW44591.1"/>
    </source>
</evidence>
<name>A0A2N5SX69_9BASI</name>
<evidence type="ECO:0000256" key="1">
    <source>
        <dbReference type="SAM" id="MobiDB-lite"/>
    </source>
</evidence>
<evidence type="ECO:0000313" key="7">
    <source>
        <dbReference type="Proteomes" id="UP000235392"/>
    </source>
</evidence>
<organism evidence="3 7">
    <name type="scientific">Puccinia coronata f. sp. avenae</name>
    <dbReference type="NCBI Taxonomy" id="200324"/>
    <lineage>
        <taxon>Eukaryota</taxon>
        <taxon>Fungi</taxon>
        <taxon>Dikarya</taxon>
        <taxon>Basidiomycota</taxon>
        <taxon>Pucciniomycotina</taxon>
        <taxon>Pucciniomycetes</taxon>
        <taxon>Pucciniales</taxon>
        <taxon>Pucciniaceae</taxon>
        <taxon>Puccinia</taxon>
    </lineage>
</organism>
<feature type="region of interest" description="Disordered" evidence="1">
    <location>
        <begin position="1"/>
        <end position="97"/>
    </location>
</feature>
<accession>A0A2N5SX69</accession>
<proteinExistence type="predicted"/>
<dbReference type="OrthoDB" id="2515746at2759"/>